<evidence type="ECO:0000256" key="4">
    <source>
        <dbReference type="ARBA" id="ARBA00049445"/>
    </source>
</evidence>
<dbReference type="FunFam" id="3.20.20.100:FF:000002">
    <property type="entry name" value="2,5-diketo-D-gluconic acid reductase A"/>
    <property type="match status" value="1"/>
</dbReference>
<comment type="similarity">
    <text evidence="1">Belongs to the aldo/keto reductase family.</text>
</comment>
<evidence type="ECO:0000313" key="10">
    <source>
        <dbReference type="Proteomes" id="UP000198307"/>
    </source>
</evidence>
<dbReference type="PANTHER" id="PTHR43827">
    <property type="entry name" value="2,5-DIKETO-D-GLUCONIC ACID REDUCTASE"/>
    <property type="match status" value="1"/>
</dbReference>
<sequence length="276" mass="30758">MNTIPNLTMADGRKLPQIGFGLWQIQAGGEADVVRHALQAGYPLLDGAYRYMNEKAMGEGLRASGVPREEVFITTKIWNNEQGRAAARRSVERSLRHIGVEQLDLCLIHWPVPTQDLYVETWAELIAMRDEGLTASIGVSNFNEDHLDRLIAETGEAPAVNQIEIHPQLQQPEMRAVNAQRGIVTQAWTPLGNGISFNAPPVADVAKRTGKSQAQVILRWHLQLGHAFLPRSSNPERQMQNLDIFDFELTEAEMQAMTTLDVGLRTGPDPSVFKMM</sequence>
<evidence type="ECO:0000256" key="6">
    <source>
        <dbReference type="PIRSR" id="PIRSR000097-2"/>
    </source>
</evidence>
<accession>A0A239Q0W6</accession>
<reference evidence="9 10" key="1">
    <citation type="submission" date="2017-07" db="EMBL/GenBank/DDBJ databases">
        <authorList>
            <person name="Sun Z.S."/>
            <person name="Albrecht U."/>
            <person name="Echele G."/>
            <person name="Lee C.C."/>
        </authorList>
    </citation>
    <scope>NUCLEOTIDE SEQUENCE [LARGE SCALE GENOMIC DNA]</scope>
    <source>
        <strain evidence="9 10">DSM 14827</strain>
    </source>
</reference>
<dbReference type="PRINTS" id="PR00069">
    <property type="entry name" value="ALDKETRDTASE"/>
</dbReference>
<keyword evidence="2" id="KW-0521">NADP</keyword>
<feature type="domain" description="NADP-dependent oxidoreductase" evidence="8">
    <location>
        <begin position="18"/>
        <end position="260"/>
    </location>
</feature>
<keyword evidence="10" id="KW-1185">Reference proteome</keyword>
<evidence type="ECO:0000256" key="7">
    <source>
        <dbReference type="PIRSR" id="PIRSR000097-3"/>
    </source>
</evidence>
<dbReference type="OrthoDB" id="9768793at2"/>
<gene>
    <name evidence="9" type="ORF">SAMN05444959_11619</name>
</gene>
<organism evidence="9 10">
    <name type="scientific">Paracoccus seriniphilus</name>
    <dbReference type="NCBI Taxonomy" id="184748"/>
    <lineage>
        <taxon>Bacteria</taxon>
        <taxon>Pseudomonadati</taxon>
        <taxon>Pseudomonadota</taxon>
        <taxon>Alphaproteobacteria</taxon>
        <taxon>Rhodobacterales</taxon>
        <taxon>Paracoccaceae</taxon>
        <taxon>Paracoccus</taxon>
    </lineage>
</organism>
<dbReference type="PIRSF" id="PIRSF000097">
    <property type="entry name" value="AKR"/>
    <property type="match status" value="1"/>
</dbReference>
<dbReference type="AlphaFoldDB" id="A0A239Q0W6"/>
<dbReference type="InterPro" id="IPR023210">
    <property type="entry name" value="NADP_OxRdtase_dom"/>
</dbReference>
<dbReference type="Proteomes" id="UP000198307">
    <property type="component" value="Unassembled WGS sequence"/>
</dbReference>
<dbReference type="Gene3D" id="3.20.20.100">
    <property type="entry name" value="NADP-dependent oxidoreductase domain"/>
    <property type="match status" value="1"/>
</dbReference>
<comment type="catalytic activity">
    <reaction evidence="4">
        <text>hydroxyacetone + NADP(+) = methylglyoxal + NADPH + H(+)</text>
        <dbReference type="Rhea" id="RHEA:27986"/>
        <dbReference type="ChEBI" id="CHEBI:15378"/>
        <dbReference type="ChEBI" id="CHEBI:17158"/>
        <dbReference type="ChEBI" id="CHEBI:27957"/>
        <dbReference type="ChEBI" id="CHEBI:57783"/>
        <dbReference type="ChEBI" id="CHEBI:58349"/>
    </reaction>
</comment>
<evidence type="ECO:0000256" key="1">
    <source>
        <dbReference type="ARBA" id="ARBA00007905"/>
    </source>
</evidence>
<proteinExistence type="inferred from homology"/>
<dbReference type="InterPro" id="IPR018170">
    <property type="entry name" value="Aldo/ket_reductase_CS"/>
</dbReference>
<dbReference type="PANTHER" id="PTHR43827:SF3">
    <property type="entry name" value="NADP-DEPENDENT OXIDOREDUCTASE DOMAIN-CONTAINING PROTEIN"/>
    <property type="match status" value="1"/>
</dbReference>
<keyword evidence="3" id="KW-0560">Oxidoreductase</keyword>
<dbReference type="PROSITE" id="PS00063">
    <property type="entry name" value="ALDOKETO_REDUCTASE_3"/>
    <property type="match status" value="1"/>
</dbReference>
<dbReference type="InterPro" id="IPR020471">
    <property type="entry name" value="AKR"/>
</dbReference>
<feature type="active site" description="Proton donor" evidence="5">
    <location>
        <position position="51"/>
    </location>
</feature>
<feature type="site" description="Lowers pKa of active site Tyr" evidence="7">
    <location>
        <position position="76"/>
    </location>
</feature>
<dbReference type="SUPFAM" id="SSF51430">
    <property type="entry name" value="NAD(P)-linked oxidoreductase"/>
    <property type="match status" value="1"/>
</dbReference>
<dbReference type="GO" id="GO:0016616">
    <property type="term" value="F:oxidoreductase activity, acting on the CH-OH group of donors, NAD or NADP as acceptor"/>
    <property type="evidence" value="ECO:0007669"/>
    <property type="project" value="UniProtKB-ARBA"/>
</dbReference>
<evidence type="ECO:0000256" key="2">
    <source>
        <dbReference type="ARBA" id="ARBA00022857"/>
    </source>
</evidence>
<dbReference type="InterPro" id="IPR036812">
    <property type="entry name" value="NAD(P)_OxRdtase_dom_sf"/>
</dbReference>
<evidence type="ECO:0000259" key="8">
    <source>
        <dbReference type="Pfam" id="PF00248"/>
    </source>
</evidence>
<dbReference type="EMBL" id="FZQB01000016">
    <property type="protein sequence ID" value="SNT76154.1"/>
    <property type="molecule type" value="Genomic_DNA"/>
</dbReference>
<feature type="binding site" evidence="6">
    <location>
        <position position="109"/>
    </location>
    <ligand>
        <name>substrate</name>
    </ligand>
</feature>
<dbReference type="RefSeq" id="WP_089345487.1">
    <property type="nucleotide sequence ID" value="NZ_CP067130.1"/>
</dbReference>
<dbReference type="Pfam" id="PF00248">
    <property type="entry name" value="Aldo_ket_red"/>
    <property type="match status" value="1"/>
</dbReference>
<name>A0A239Q0W6_9RHOB</name>
<evidence type="ECO:0000256" key="5">
    <source>
        <dbReference type="PIRSR" id="PIRSR000097-1"/>
    </source>
</evidence>
<evidence type="ECO:0000313" key="9">
    <source>
        <dbReference type="EMBL" id="SNT76154.1"/>
    </source>
</evidence>
<protein>
    <submittedName>
        <fullName evidence="9">2,5-diketo-D-gluconate reductase A</fullName>
    </submittedName>
</protein>
<evidence type="ECO:0000256" key="3">
    <source>
        <dbReference type="ARBA" id="ARBA00023002"/>
    </source>
</evidence>